<dbReference type="InterPro" id="IPR000792">
    <property type="entry name" value="Tscrpt_reg_LuxR_C"/>
</dbReference>
<keyword evidence="6" id="KW-0804">Transcription</keyword>
<comment type="caution">
    <text evidence="9">The sequence shown here is derived from an EMBL/GenBank/DDBJ whole genome shotgun (WGS) entry which is preliminary data.</text>
</comment>
<dbReference type="SMART" id="SM00421">
    <property type="entry name" value="HTH_LUXR"/>
    <property type="match status" value="1"/>
</dbReference>
<proteinExistence type="inferred from homology"/>
<dbReference type="SUPFAM" id="SSF88946">
    <property type="entry name" value="Sigma2 domain of RNA polymerase sigma factors"/>
    <property type="match status" value="1"/>
</dbReference>
<evidence type="ECO:0000256" key="4">
    <source>
        <dbReference type="ARBA" id="ARBA00023082"/>
    </source>
</evidence>
<dbReference type="GO" id="GO:0006352">
    <property type="term" value="P:DNA-templated transcription initiation"/>
    <property type="evidence" value="ECO:0007669"/>
    <property type="project" value="InterPro"/>
</dbReference>
<reference evidence="9" key="2">
    <citation type="submission" date="2021-04" db="EMBL/GenBank/DDBJ databases">
        <authorList>
            <person name="Gilroy R."/>
        </authorList>
    </citation>
    <scope>NUCLEOTIDE SEQUENCE</scope>
    <source>
        <strain evidence="9">ChiBcec8-14828</strain>
    </source>
</reference>
<dbReference type="Gene3D" id="1.10.10.10">
    <property type="entry name" value="Winged helix-like DNA-binding domain superfamily/Winged helix DNA-binding domain"/>
    <property type="match status" value="1"/>
</dbReference>
<comment type="similarity">
    <text evidence="1">Belongs to the sigma-70 factor family.</text>
</comment>
<dbReference type="SUPFAM" id="SSF46894">
    <property type="entry name" value="C-terminal effector domain of the bipartite response regulators"/>
    <property type="match status" value="1"/>
</dbReference>
<evidence type="ECO:0000256" key="5">
    <source>
        <dbReference type="ARBA" id="ARBA00023125"/>
    </source>
</evidence>
<evidence type="ECO:0000313" key="9">
    <source>
        <dbReference type="EMBL" id="HJB38830.1"/>
    </source>
</evidence>
<keyword evidence="3" id="KW-0805">Transcription regulation</keyword>
<organism evidence="9 10">
    <name type="scientific">Candidatus Ruthenibacterium avium</name>
    <dbReference type="NCBI Taxonomy" id="2838751"/>
    <lineage>
        <taxon>Bacteria</taxon>
        <taxon>Bacillati</taxon>
        <taxon>Bacillota</taxon>
        <taxon>Clostridia</taxon>
        <taxon>Eubacteriales</taxon>
        <taxon>Oscillospiraceae</taxon>
        <taxon>Ruthenibacterium</taxon>
    </lineage>
</organism>
<dbReference type="PANTHER" id="PTHR30385">
    <property type="entry name" value="SIGMA FACTOR F FLAGELLAR"/>
    <property type="match status" value="1"/>
</dbReference>
<dbReference type="Pfam" id="PF04542">
    <property type="entry name" value="Sigma70_r2"/>
    <property type="match status" value="1"/>
</dbReference>
<evidence type="ECO:0000313" key="10">
    <source>
        <dbReference type="Proteomes" id="UP000824209"/>
    </source>
</evidence>
<evidence type="ECO:0000256" key="1">
    <source>
        <dbReference type="ARBA" id="ARBA00007788"/>
    </source>
</evidence>
<dbReference type="InterPro" id="IPR016032">
    <property type="entry name" value="Sig_transdc_resp-reg_C-effctor"/>
</dbReference>
<reference evidence="9" key="1">
    <citation type="journal article" date="2021" name="PeerJ">
        <title>Extensive microbial diversity within the chicken gut microbiome revealed by metagenomics and culture.</title>
        <authorList>
            <person name="Gilroy R."/>
            <person name="Ravi A."/>
            <person name="Getino M."/>
            <person name="Pursley I."/>
            <person name="Horton D.L."/>
            <person name="Alikhan N.F."/>
            <person name="Baker D."/>
            <person name="Gharbi K."/>
            <person name="Hall N."/>
            <person name="Watson M."/>
            <person name="Adriaenssens E.M."/>
            <person name="Foster-Nyarko E."/>
            <person name="Jarju S."/>
            <person name="Secka A."/>
            <person name="Antonio M."/>
            <person name="Oren A."/>
            <person name="Chaudhuri R.R."/>
            <person name="La Ragione R."/>
            <person name="Hildebrand F."/>
            <person name="Pallen M.J."/>
        </authorList>
    </citation>
    <scope>NUCLEOTIDE SEQUENCE</scope>
    <source>
        <strain evidence="9">ChiBcec8-14828</strain>
    </source>
</reference>
<dbReference type="GO" id="GO:0016987">
    <property type="term" value="F:sigma factor activity"/>
    <property type="evidence" value="ECO:0007669"/>
    <property type="project" value="UniProtKB-KW"/>
</dbReference>
<dbReference type="InterPro" id="IPR036388">
    <property type="entry name" value="WH-like_DNA-bd_sf"/>
</dbReference>
<dbReference type="PANTHER" id="PTHR30385:SF1">
    <property type="entry name" value="RNA POLYMERASE SIGMA-H FACTOR"/>
    <property type="match status" value="1"/>
</dbReference>
<evidence type="ECO:0000256" key="6">
    <source>
        <dbReference type="ARBA" id="ARBA00023163"/>
    </source>
</evidence>
<dbReference type="PROSITE" id="PS00622">
    <property type="entry name" value="HTH_LUXR_1"/>
    <property type="match status" value="1"/>
</dbReference>
<dbReference type="GO" id="GO:0003677">
    <property type="term" value="F:DNA binding"/>
    <property type="evidence" value="ECO:0007669"/>
    <property type="project" value="UniProtKB-KW"/>
</dbReference>
<dbReference type="Proteomes" id="UP000824209">
    <property type="component" value="Unassembled WGS sequence"/>
</dbReference>
<dbReference type="NCBIfam" id="TIGR02937">
    <property type="entry name" value="sigma70-ECF"/>
    <property type="match status" value="1"/>
</dbReference>
<dbReference type="PROSITE" id="PS50043">
    <property type="entry name" value="HTH_LUXR_2"/>
    <property type="match status" value="1"/>
</dbReference>
<evidence type="ECO:0000256" key="7">
    <source>
        <dbReference type="ARBA" id="ARBA00024701"/>
    </source>
</evidence>
<feature type="domain" description="HTH luxR-type" evidence="8">
    <location>
        <begin position="143"/>
        <end position="192"/>
    </location>
</feature>
<evidence type="ECO:0000259" key="8">
    <source>
        <dbReference type="PROSITE" id="PS50043"/>
    </source>
</evidence>
<accession>A0A9D2M0Y4</accession>
<evidence type="ECO:0000256" key="3">
    <source>
        <dbReference type="ARBA" id="ARBA00023015"/>
    </source>
</evidence>
<dbReference type="InterPro" id="IPR013249">
    <property type="entry name" value="RNA_pol_sigma70_r4_t2"/>
</dbReference>
<comment type="function">
    <text evidence="7">Sigma factors are initiation factors that promote the attachment of RNA polymerase to specific initiation sites and are then released. Sigma-S contributes to the protection against external stress, thus playing a role in cellular fitness and survival.</text>
</comment>
<dbReference type="Gene3D" id="1.20.120.1810">
    <property type="match status" value="1"/>
</dbReference>
<protein>
    <recommendedName>
        <fullName evidence="2">RNA polymerase sigma factor SigS</fullName>
    </recommendedName>
</protein>
<dbReference type="PRINTS" id="PR00038">
    <property type="entry name" value="HTHLUXR"/>
</dbReference>
<dbReference type="InterPro" id="IPR013325">
    <property type="entry name" value="RNA_pol_sigma_r2"/>
</dbReference>
<keyword evidence="5" id="KW-0238">DNA-binding</keyword>
<name>A0A9D2M0Y4_9FIRM</name>
<gene>
    <name evidence="9" type="ORF">H9943_00345</name>
</gene>
<sequence length="192" mass="21120">MTAGKKIHMDDESLRQALARCRLGDEQALAALIAWQMPRIRAAAQAGVCPGLDFEDAVQEGIIALFSAINTYSEEKGASFSTYASSCIRNGILTARRYARRKKHALLNDSVSIEQVQHTAAPEPSPEQTVEMNERLSSTMEGIATRLSSLERQVLLLFLEGASYSTIAKRLNISEKTVDNALQRVRAKLGRV</sequence>
<dbReference type="InterPro" id="IPR007627">
    <property type="entry name" value="RNA_pol_sigma70_r2"/>
</dbReference>
<keyword evidence="4" id="KW-0731">Sigma factor</keyword>
<dbReference type="AlphaFoldDB" id="A0A9D2M0Y4"/>
<dbReference type="InterPro" id="IPR014284">
    <property type="entry name" value="RNA_pol_sigma-70_dom"/>
</dbReference>
<dbReference type="Pfam" id="PF08281">
    <property type="entry name" value="Sigma70_r4_2"/>
    <property type="match status" value="1"/>
</dbReference>
<evidence type="ECO:0000256" key="2">
    <source>
        <dbReference type="ARBA" id="ARBA00021245"/>
    </source>
</evidence>
<dbReference type="EMBL" id="DWYA01000004">
    <property type="protein sequence ID" value="HJB38830.1"/>
    <property type="molecule type" value="Genomic_DNA"/>
</dbReference>